<comment type="caution">
    <text evidence="3">The sequence shown here is derived from an EMBL/GenBank/DDBJ whole genome shotgun (WGS) entry which is preliminary data.</text>
</comment>
<feature type="transmembrane region" description="Helical" evidence="2">
    <location>
        <begin position="169"/>
        <end position="188"/>
    </location>
</feature>
<reference evidence="4" key="1">
    <citation type="submission" date="2015-04" db="EMBL/GenBank/DDBJ databases">
        <title>Physiological reanalysis, assessment of diazotrophy, and genome sequences of multiple isolates of Streptomyces thermoautotrophicus.</title>
        <authorList>
            <person name="MacKellar D.C."/>
            <person name="Lieber L."/>
            <person name="Norman J."/>
            <person name="Bolger A."/>
            <person name="Tobin C."/>
            <person name="Murray J.W."/>
            <person name="Chang R."/>
            <person name="Ford T."/>
            <person name="Nguyen P.Q."/>
            <person name="Woodward J."/>
            <person name="Permingeat H."/>
            <person name="Joshi N.S."/>
            <person name="Silver P.A."/>
            <person name="Usadel B."/>
            <person name="Rutherford A.W."/>
            <person name="Friesen M."/>
            <person name="Prell J."/>
        </authorList>
    </citation>
    <scope>NUCLEOTIDE SEQUENCE [LARGE SCALE GENOMIC DNA]</scope>
    <source>
        <strain evidence="4">H1</strain>
    </source>
</reference>
<name>A0A132MYY0_9ACTN</name>
<feature type="compositionally biased region" description="Low complexity" evidence="1">
    <location>
        <begin position="1"/>
        <end position="14"/>
    </location>
</feature>
<evidence type="ECO:0000313" key="3">
    <source>
        <dbReference type="EMBL" id="KWX02890.1"/>
    </source>
</evidence>
<dbReference type="Proteomes" id="UP000070188">
    <property type="component" value="Unassembled WGS sequence"/>
</dbReference>
<protein>
    <recommendedName>
        <fullName evidence="5">DUF2530 domain-containing protein</fullName>
    </recommendedName>
</protein>
<dbReference type="AlphaFoldDB" id="A0A132MYY0"/>
<keyword evidence="2" id="KW-0472">Membrane</keyword>
<organism evidence="3 4">
    <name type="scientific">Carbonactinospora thermoautotrophica</name>
    <dbReference type="NCBI Taxonomy" id="1469144"/>
    <lineage>
        <taxon>Bacteria</taxon>
        <taxon>Bacillati</taxon>
        <taxon>Actinomycetota</taxon>
        <taxon>Actinomycetes</taxon>
        <taxon>Kitasatosporales</taxon>
        <taxon>Carbonactinosporaceae</taxon>
        <taxon>Carbonactinospora</taxon>
    </lineage>
</organism>
<dbReference type="InterPro" id="IPR019681">
    <property type="entry name" value="DUF2530"/>
</dbReference>
<keyword evidence="2" id="KW-1133">Transmembrane helix</keyword>
<feature type="compositionally biased region" description="Basic and acidic residues" evidence="1">
    <location>
        <begin position="118"/>
        <end position="148"/>
    </location>
</feature>
<gene>
    <name evidence="3" type="ORF">LI90_3939</name>
</gene>
<feature type="region of interest" description="Disordered" evidence="1">
    <location>
        <begin position="1"/>
        <end position="165"/>
    </location>
</feature>
<dbReference type="Pfam" id="PF10745">
    <property type="entry name" value="DUF2530"/>
    <property type="match status" value="1"/>
</dbReference>
<feature type="compositionally biased region" description="Basic and acidic residues" evidence="1">
    <location>
        <begin position="253"/>
        <end position="266"/>
    </location>
</feature>
<evidence type="ECO:0008006" key="5">
    <source>
        <dbReference type="Google" id="ProtNLM"/>
    </source>
</evidence>
<keyword evidence="4" id="KW-1185">Reference proteome</keyword>
<feature type="region of interest" description="Disordered" evidence="1">
    <location>
        <begin position="227"/>
        <end position="395"/>
    </location>
</feature>
<proteinExistence type="predicted"/>
<keyword evidence="2" id="KW-0812">Transmembrane</keyword>
<dbReference type="STRING" id="1469144.LI90_3939"/>
<evidence type="ECO:0000313" key="4">
    <source>
        <dbReference type="Proteomes" id="UP000070188"/>
    </source>
</evidence>
<feature type="transmembrane region" description="Helical" evidence="2">
    <location>
        <begin position="200"/>
        <end position="218"/>
    </location>
</feature>
<dbReference type="PATRIC" id="fig|1469144.10.peg.4221"/>
<evidence type="ECO:0000256" key="2">
    <source>
        <dbReference type="SAM" id="Phobius"/>
    </source>
</evidence>
<dbReference type="EMBL" id="LAXD01000001">
    <property type="protein sequence ID" value="KWX02890.1"/>
    <property type="molecule type" value="Genomic_DNA"/>
</dbReference>
<evidence type="ECO:0000256" key="1">
    <source>
        <dbReference type="SAM" id="MobiDB-lite"/>
    </source>
</evidence>
<sequence>MSWAPEAAAQQPWPSGSGPDPDERTAVWGRPADWTSGEWRAGEPELPGAGGYGSAYPGGQVPGHDPRYRVGDGEEYPQYPGATRPHGLSWDDAARTSGWGTSDDGASNDAGPSPLIPDRPDGDPEPQEGYRTDVDEHEEVETAKADKPPRRRRWRELRPDPPPMETNEVLVLTVGTVLWGLAFGVLLPFHGRLAETGHGWWVWTCLAGVGIGLLGIYYTRRRREKLGQTGRERSSDVQPELPPVPPAPGFHAPGHEETAVPGHDETAPDAGYGWTPGDAGERFPFPESGPPPVPRRDDQGPGTYREPGPDRFGGHPQDGEPEPPHHPQGGFGSGAPQSHGSPDLPPPPQAPWSAGAFGGWLTDRAPWDQTGQHGPLQHGPLFDPDRDRSGWGYGG</sequence>
<accession>A0A132MYY0</accession>